<dbReference type="InterPro" id="IPR036691">
    <property type="entry name" value="Endo/exonu/phosph_ase_sf"/>
</dbReference>
<feature type="transmembrane region" description="Helical" evidence="1">
    <location>
        <begin position="15"/>
        <end position="36"/>
    </location>
</feature>
<dbReference type="Proteomes" id="UP000199155">
    <property type="component" value="Unassembled WGS sequence"/>
</dbReference>
<keyword evidence="3" id="KW-0540">Nuclease</keyword>
<keyword evidence="4" id="KW-1185">Reference proteome</keyword>
<protein>
    <submittedName>
        <fullName evidence="3">Uncharacterized conserved protein YafD, endonuclease/exonuclease/phosphatase (EEP) superfamily</fullName>
    </submittedName>
</protein>
<dbReference type="Gene3D" id="3.60.10.10">
    <property type="entry name" value="Endonuclease/exonuclease/phosphatase"/>
    <property type="match status" value="1"/>
</dbReference>
<dbReference type="EMBL" id="FNFF01000008">
    <property type="protein sequence ID" value="SDK52542.1"/>
    <property type="molecule type" value="Genomic_DNA"/>
</dbReference>
<keyword evidence="1" id="KW-1133">Transmembrane helix</keyword>
<dbReference type="STRING" id="417292.SAMN05421806_108197"/>
<evidence type="ECO:0000259" key="2">
    <source>
        <dbReference type="Pfam" id="PF03372"/>
    </source>
</evidence>
<feature type="domain" description="Endonuclease/exonuclease/phosphatase" evidence="2">
    <location>
        <begin position="114"/>
        <end position="316"/>
    </location>
</feature>
<evidence type="ECO:0000313" key="4">
    <source>
        <dbReference type="Proteomes" id="UP000199155"/>
    </source>
</evidence>
<feature type="transmembrane region" description="Helical" evidence="1">
    <location>
        <begin position="74"/>
        <end position="91"/>
    </location>
</feature>
<name>A0A1G9CLP0_9ACTN</name>
<feature type="transmembrane region" description="Helical" evidence="1">
    <location>
        <begin position="48"/>
        <end position="68"/>
    </location>
</feature>
<dbReference type="GO" id="GO:0004519">
    <property type="term" value="F:endonuclease activity"/>
    <property type="evidence" value="ECO:0007669"/>
    <property type="project" value="UniProtKB-KW"/>
</dbReference>
<accession>A0A1G9CLP0</accession>
<proteinExistence type="predicted"/>
<dbReference type="AlphaFoldDB" id="A0A1G9CLP0"/>
<sequence>MEGQAPDRLPLGRRLAVWGAGLVLGGISVIVGCRALDVDATTPVPQLLAFLPWLLVPGAAALLCAALLRWRLGVVWAVAVLAVTSWFLQPYDPGGAQASARAGEGREVARITVLTSNVLFGRATSGLVDVVRRERPDLVFVQECDAACLGALRAGLSYPYESAVPSPGSRGSAILSRYPLETAAGIPGRLEMPGGVVTVAGQRVRVQLAHPVPPVPGGVGAWRQELGAVRDWVVRHRASGPLLVAGDFNASQDHAAFRALLDAGLRDAAAVAGQSRTPSWPATVGRPFGTQIDHVLGSGAFVPRGVRFLDLAGTDHRVLVVELGLLGG</sequence>
<dbReference type="GO" id="GO:0004527">
    <property type="term" value="F:exonuclease activity"/>
    <property type="evidence" value="ECO:0007669"/>
    <property type="project" value="UniProtKB-KW"/>
</dbReference>
<dbReference type="SUPFAM" id="SSF56219">
    <property type="entry name" value="DNase I-like"/>
    <property type="match status" value="1"/>
</dbReference>
<dbReference type="Pfam" id="PF03372">
    <property type="entry name" value="Exo_endo_phos"/>
    <property type="match status" value="1"/>
</dbReference>
<dbReference type="RefSeq" id="WP_093612575.1">
    <property type="nucleotide sequence ID" value="NZ_FNFF01000008.1"/>
</dbReference>
<keyword evidence="3" id="KW-0269">Exonuclease</keyword>
<reference evidence="3 4" key="1">
    <citation type="submission" date="2016-10" db="EMBL/GenBank/DDBJ databases">
        <authorList>
            <person name="de Groot N.N."/>
        </authorList>
    </citation>
    <scope>NUCLEOTIDE SEQUENCE [LARGE SCALE GENOMIC DNA]</scope>
    <source>
        <strain evidence="3 4">CGMCC 4.5727</strain>
    </source>
</reference>
<organism evidence="3 4">
    <name type="scientific">Streptomyces indicus</name>
    <dbReference type="NCBI Taxonomy" id="417292"/>
    <lineage>
        <taxon>Bacteria</taxon>
        <taxon>Bacillati</taxon>
        <taxon>Actinomycetota</taxon>
        <taxon>Actinomycetes</taxon>
        <taxon>Kitasatosporales</taxon>
        <taxon>Streptomycetaceae</taxon>
        <taxon>Streptomyces</taxon>
    </lineage>
</organism>
<gene>
    <name evidence="3" type="ORF">SAMN05421806_108197</name>
</gene>
<dbReference type="InterPro" id="IPR005135">
    <property type="entry name" value="Endo/exonuclease/phosphatase"/>
</dbReference>
<evidence type="ECO:0000313" key="3">
    <source>
        <dbReference type="EMBL" id="SDK52542.1"/>
    </source>
</evidence>
<evidence type="ECO:0000256" key="1">
    <source>
        <dbReference type="SAM" id="Phobius"/>
    </source>
</evidence>
<dbReference type="OrthoDB" id="2340043at2"/>
<keyword evidence="1" id="KW-0812">Transmembrane</keyword>
<keyword evidence="1" id="KW-0472">Membrane</keyword>
<keyword evidence="3" id="KW-0378">Hydrolase</keyword>
<keyword evidence="3" id="KW-0255">Endonuclease</keyword>